<name>A0A8T0YLR0_9STRA</name>
<evidence type="ECO:0000256" key="1">
    <source>
        <dbReference type="SAM" id="MobiDB-lite"/>
    </source>
</evidence>
<evidence type="ECO:0008006" key="4">
    <source>
        <dbReference type="Google" id="ProtNLM"/>
    </source>
</evidence>
<comment type="caution">
    <text evidence="2">The sequence shown here is derived from an EMBL/GenBank/DDBJ whole genome shotgun (WGS) entry which is preliminary data.</text>
</comment>
<feature type="compositionally biased region" description="Basic and acidic residues" evidence="1">
    <location>
        <begin position="1"/>
        <end position="18"/>
    </location>
</feature>
<accession>A0A8T0YLR0</accession>
<proteinExistence type="predicted"/>
<dbReference type="Proteomes" id="UP000735874">
    <property type="component" value="Unassembled WGS sequence"/>
</dbReference>
<dbReference type="EMBL" id="RCMG01000629">
    <property type="protein sequence ID" value="KAG2851143.1"/>
    <property type="molecule type" value="Genomic_DNA"/>
</dbReference>
<evidence type="ECO:0000313" key="2">
    <source>
        <dbReference type="EMBL" id="KAG2851143.1"/>
    </source>
</evidence>
<protein>
    <recommendedName>
        <fullName evidence="4">PiggyBac transposable element-derived protein 4 C-terminal zinc-ribbon domain-containing protein</fullName>
    </recommendedName>
</protein>
<dbReference type="AlphaFoldDB" id="A0A8T0YLR0"/>
<reference evidence="2" key="1">
    <citation type="submission" date="2018-10" db="EMBL/GenBank/DDBJ databases">
        <title>Effector identification in a new, highly contiguous assembly of the strawberry crown rot pathogen Phytophthora cactorum.</title>
        <authorList>
            <person name="Armitage A.D."/>
            <person name="Nellist C.F."/>
            <person name="Bates H."/>
            <person name="Vickerstaff R.J."/>
            <person name="Harrison R.J."/>
        </authorList>
    </citation>
    <scope>NUCLEOTIDE SEQUENCE</scope>
    <source>
        <strain evidence="2">15-7</strain>
    </source>
</reference>
<gene>
    <name evidence="2" type="ORF">PC113_g16175</name>
</gene>
<organism evidence="2 3">
    <name type="scientific">Phytophthora cactorum</name>
    <dbReference type="NCBI Taxonomy" id="29920"/>
    <lineage>
        <taxon>Eukaryota</taxon>
        <taxon>Sar</taxon>
        <taxon>Stramenopiles</taxon>
        <taxon>Oomycota</taxon>
        <taxon>Peronosporomycetes</taxon>
        <taxon>Peronosporales</taxon>
        <taxon>Peronosporaceae</taxon>
        <taxon>Phytophthora</taxon>
    </lineage>
</organism>
<sequence>MTDRRAAKAAAKKKDNPSAKRKKTETKIRYPSVSKQPSLGRKNKRRSPGRWRVLRLLVRFAPLRKAAETTTATGTTKRKKSVTQPNRRVILQRDPTRQWTSRDSRNNQSAIVDSTIACRHCRSYTISRATCAIFEYASFDDETLNSELDGEDGADPDEWYIETEASPDTTDVNASLDEVDACEEPEEAASDERTTGLNKYKCSLYYGRTRLVEFPELTQLREGFLKRLQHQCKVCSIRKKKVGKRSATRFYCETCSEGDESTPASKYGTTCGRTATSALRRLSVEAAR</sequence>
<evidence type="ECO:0000313" key="3">
    <source>
        <dbReference type="Proteomes" id="UP000735874"/>
    </source>
</evidence>
<feature type="region of interest" description="Disordered" evidence="1">
    <location>
        <begin position="1"/>
        <end position="48"/>
    </location>
</feature>